<accession>A0ABP8X970</accession>
<evidence type="ECO:0000313" key="1">
    <source>
        <dbReference type="EMBL" id="GAA4701477.1"/>
    </source>
</evidence>
<organism evidence="1 2">
    <name type="scientific">Pseudonocardia yuanmonensis</name>
    <dbReference type="NCBI Taxonomy" id="1095914"/>
    <lineage>
        <taxon>Bacteria</taxon>
        <taxon>Bacillati</taxon>
        <taxon>Actinomycetota</taxon>
        <taxon>Actinomycetes</taxon>
        <taxon>Pseudonocardiales</taxon>
        <taxon>Pseudonocardiaceae</taxon>
        <taxon>Pseudonocardia</taxon>
    </lineage>
</organism>
<dbReference type="EMBL" id="BAABIC010000016">
    <property type="protein sequence ID" value="GAA4701477.1"/>
    <property type="molecule type" value="Genomic_DNA"/>
</dbReference>
<name>A0ABP8X970_9PSEU</name>
<reference evidence="2" key="1">
    <citation type="journal article" date="2019" name="Int. J. Syst. Evol. Microbiol.">
        <title>The Global Catalogue of Microorganisms (GCM) 10K type strain sequencing project: providing services to taxonomists for standard genome sequencing and annotation.</title>
        <authorList>
            <consortium name="The Broad Institute Genomics Platform"/>
            <consortium name="The Broad Institute Genome Sequencing Center for Infectious Disease"/>
            <person name="Wu L."/>
            <person name="Ma J."/>
        </authorList>
    </citation>
    <scope>NUCLEOTIDE SEQUENCE [LARGE SCALE GENOMIC DNA]</scope>
    <source>
        <strain evidence="2">JCM 18055</strain>
    </source>
</reference>
<keyword evidence="2" id="KW-1185">Reference proteome</keyword>
<proteinExistence type="predicted"/>
<gene>
    <name evidence="1" type="ORF">GCM10023215_45500</name>
</gene>
<comment type="caution">
    <text evidence="1">The sequence shown here is derived from an EMBL/GenBank/DDBJ whole genome shotgun (WGS) entry which is preliminary data.</text>
</comment>
<protein>
    <submittedName>
        <fullName evidence="1">Uncharacterized protein</fullName>
    </submittedName>
</protein>
<evidence type="ECO:0000313" key="2">
    <source>
        <dbReference type="Proteomes" id="UP001500325"/>
    </source>
</evidence>
<sequence>MATRGVRVTRRQRVSFQPSSAWPLPTVGTTECGPAYDDWEEIVELSYSSGGVAQLLGMPMTVHPLDLIVVVPPPPLPSPPVKGWKELRGDRATVLLTLSEHVEAGAEIEVAVPGDSS</sequence>
<dbReference type="Proteomes" id="UP001500325">
    <property type="component" value="Unassembled WGS sequence"/>
</dbReference>